<sequence>MGLRLNPWGNVYSSSELEQMTFVHRVYLETMEIEAKDLPNVLQMNATFTEPIYTPKKADFDEHTFMRQMQGMIGLLRQPAEEIISCICGYQKERTERFQIGTAFMNDPRTLLLEEFKIWAMSRLASAGCTTEAFEKEVEQRKNYITQLQYGGGNLFKPSGAERTLMTTLKDVREILERRILPMIACERAQASAKEHLTVVEARGTDALIHGVQFLFNIFRNTPNAPADCTITNLQSQQHTAMKESMATKSGQMLLLLLSTNSFRTLFPESHHQVTGGKSQLMALTTDQQKTTASDPLFMDESAVAAVPPLLLSNPTVTWTPKAFLTQSNGGVVNFLTPETYELYVKMHAMLKLLADLLVSTRQARLLAGTGGDLLVYGPGGMHLRVLMETFQAVESEVMSIATELKKRGVSELDKLKSSYSEKAWRTCFSRVLALEGYMINDVAATQDPIRRIIEATHPVANLQMGKEFKASTNKWVLENSSTCSHIAHTLKLEHAALNGGGGAPLMLPPSSNGAAKSSATA</sequence>
<evidence type="ECO:0000313" key="1">
    <source>
        <dbReference type="EMBL" id="KAF0720326.1"/>
    </source>
</evidence>
<keyword evidence="3" id="KW-1185">Reference proteome</keyword>
<dbReference type="OrthoDB" id="64104at2759"/>
<gene>
    <name evidence="2" type="primary">Aste57867_381</name>
    <name evidence="1" type="ORF">As57867_000380</name>
    <name evidence="2" type="ORF">ASTE57867_381</name>
</gene>
<name>A0A485K3M8_9STRA</name>
<dbReference type="EMBL" id="CAADRA010000018">
    <property type="protein sequence ID" value="VFT77606.1"/>
    <property type="molecule type" value="Genomic_DNA"/>
</dbReference>
<reference evidence="1" key="2">
    <citation type="submission" date="2019-06" db="EMBL/GenBank/DDBJ databases">
        <title>Genomics analysis of Aphanomyces spp. identifies a new class of oomycete effector associated with host adaptation.</title>
        <authorList>
            <person name="Gaulin E."/>
        </authorList>
    </citation>
    <scope>NUCLEOTIDE SEQUENCE</scope>
    <source>
        <strain evidence="1">CBS 578.67</strain>
    </source>
</reference>
<evidence type="ECO:0000313" key="2">
    <source>
        <dbReference type="EMBL" id="VFT77606.1"/>
    </source>
</evidence>
<evidence type="ECO:0000313" key="3">
    <source>
        <dbReference type="Proteomes" id="UP000332933"/>
    </source>
</evidence>
<organism evidence="2 3">
    <name type="scientific">Aphanomyces stellatus</name>
    <dbReference type="NCBI Taxonomy" id="120398"/>
    <lineage>
        <taxon>Eukaryota</taxon>
        <taxon>Sar</taxon>
        <taxon>Stramenopiles</taxon>
        <taxon>Oomycota</taxon>
        <taxon>Saprolegniomycetes</taxon>
        <taxon>Saprolegniales</taxon>
        <taxon>Verrucalvaceae</taxon>
        <taxon>Aphanomyces</taxon>
    </lineage>
</organism>
<dbReference type="AlphaFoldDB" id="A0A485K3M8"/>
<dbReference type="Proteomes" id="UP000332933">
    <property type="component" value="Unassembled WGS sequence"/>
</dbReference>
<dbReference type="EMBL" id="VJMH01000018">
    <property type="protein sequence ID" value="KAF0720326.1"/>
    <property type="molecule type" value="Genomic_DNA"/>
</dbReference>
<reference evidence="2 3" key="1">
    <citation type="submission" date="2019-03" db="EMBL/GenBank/DDBJ databases">
        <authorList>
            <person name="Gaulin E."/>
            <person name="Dumas B."/>
        </authorList>
    </citation>
    <scope>NUCLEOTIDE SEQUENCE [LARGE SCALE GENOMIC DNA]</scope>
    <source>
        <strain evidence="2">CBS 568.67</strain>
    </source>
</reference>
<protein>
    <submittedName>
        <fullName evidence="2">Aste57867_381 protein</fullName>
    </submittedName>
</protein>
<proteinExistence type="predicted"/>
<accession>A0A485K3M8</accession>